<evidence type="ECO:0000256" key="6">
    <source>
        <dbReference type="ARBA" id="ARBA00023136"/>
    </source>
</evidence>
<feature type="transmembrane region" description="Helical" evidence="7">
    <location>
        <begin position="73"/>
        <end position="95"/>
    </location>
</feature>
<accession>A0ABV5CNQ1</accession>
<dbReference type="RefSeq" id="WP_364221695.1">
    <property type="nucleotide sequence ID" value="NZ_JBCGDC010000024.1"/>
</dbReference>
<evidence type="ECO:0000256" key="2">
    <source>
        <dbReference type="ARBA" id="ARBA00022448"/>
    </source>
</evidence>
<feature type="transmembrane region" description="Helical" evidence="7">
    <location>
        <begin position="222"/>
        <end position="244"/>
    </location>
</feature>
<dbReference type="Proteomes" id="UP001582793">
    <property type="component" value="Unassembled WGS sequence"/>
</dbReference>
<keyword evidence="10" id="KW-1185">Reference proteome</keyword>
<comment type="subcellular location">
    <subcellularLocation>
        <location evidence="1 7">Cell membrane</location>
        <topology evidence="1 7">Multi-pass membrane protein</topology>
    </subcellularLocation>
</comment>
<evidence type="ECO:0000256" key="1">
    <source>
        <dbReference type="ARBA" id="ARBA00004651"/>
    </source>
</evidence>
<dbReference type="PANTHER" id="PTHR30193">
    <property type="entry name" value="ABC TRANSPORTER PERMEASE PROTEIN"/>
    <property type="match status" value="1"/>
</dbReference>
<dbReference type="Gene3D" id="1.10.3720.10">
    <property type="entry name" value="MetI-like"/>
    <property type="match status" value="1"/>
</dbReference>
<keyword evidence="2 7" id="KW-0813">Transport</keyword>
<dbReference type="EMBL" id="JBCGDC010000024">
    <property type="protein sequence ID" value="MFB6393628.1"/>
    <property type="molecule type" value="Genomic_DNA"/>
</dbReference>
<comment type="caution">
    <text evidence="9">The sequence shown here is derived from an EMBL/GenBank/DDBJ whole genome shotgun (WGS) entry which is preliminary data.</text>
</comment>
<evidence type="ECO:0000256" key="5">
    <source>
        <dbReference type="ARBA" id="ARBA00022989"/>
    </source>
</evidence>
<proteinExistence type="inferred from homology"/>
<dbReference type="InterPro" id="IPR051393">
    <property type="entry name" value="ABC_transporter_permease"/>
</dbReference>
<name>A0ABV5CNQ1_9ACTN</name>
<dbReference type="InterPro" id="IPR000515">
    <property type="entry name" value="MetI-like"/>
</dbReference>
<dbReference type="PANTHER" id="PTHR30193:SF18">
    <property type="entry name" value="OSMOPROTECTIVE COMPOUNDS UPTAKE PERMEASE PROTEIN GGTC"/>
    <property type="match status" value="1"/>
</dbReference>
<comment type="similarity">
    <text evidence="7">Belongs to the binding-protein-dependent transport system permease family.</text>
</comment>
<feature type="transmembrane region" description="Helical" evidence="7">
    <location>
        <begin position="166"/>
        <end position="185"/>
    </location>
</feature>
<keyword evidence="5 7" id="KW-1133">Transmembrane helix</keyword>
<sequence>MEFADEAPKLLMLLYGLVAFVVVVGGLLLLLDAIPNYFARRREQRLIAASTAKGGPGGDSPAPVARPRRGEGLFAAFFLFPAIVLLLIGLVVPAVRTTLLSLMDGGSDNWVGLRNYGWMFSQPEILDVLTNTLMWVVLVPLLATGMGLLYAVLVDKARFEAIAKSLIFMPMAISFVGAGIIWKFVYAYRSEEQEQIGLLNQIAVSFGGEPKQWLLNSPLNTLLLIAVMVWIQAGFAMVVLSAAIKAIPAEIVEAARLDGVNAWQMFRRVTLPSIRPALIVVVVTISIATLKVFDIVRTMTNGNFNTSVIANEMYNQAFRFGQVGQGSALAVFLFVLVIPIVIYQIRNLRQQREG</sequence>
<feature type="transmembrane region" description="Helical" evidence="7">
    <location>
        <begin position="323"/>
        <end position="343"/>
    </location>
</feature>
<evidence type="ECO:0000256" key="4">
    <source>
        <dbReference type="ARBA" id="ARBA00022692"/>
    </source>
</evidence>
<keyword evidence="6 7" id="KW-0472">Membrane</keyword>
<evidence type="ECO:0000256" key="3">
    <source>
        <dbReference type="ARBA" id="ARBA00022475"/>
    </source>
</evidence>
<organism evidence="9 10">
    <name type="scientific">Polymorphospora lycopeni</name>
    <dbReference type="NCBI Taxonomy" id="3140240"/>
    <lineage>
        <taxon>Bacteria</taxon>
        <taxon>Bacillati</taxon>
        <taxon>Actinomycetota</taxon>
        <taxon>Actinomycetes</taxon>
        <taxon>Micromonosporales</taxon>
        <taxon>Micromonosporaceae</taxon>
        <taxon>Polymorphospora</taxon>
    </lineage>
</organism>
<evidence type="ECO:0000313" key="10">
    <source>
        <dbReference type="Proteomes" id="UP001582793"/>
    </source>
</evidence>
<dbReference type="InterPro" id="IPR035906">
    <property type="entry name" value="MetI-like_sf"/>
</dbReference>
<feature type="transmembrane region" description="Helical" evidence="7">
    <location>
        <begin position="133"/>
        <end position="154"/>
    </location>
</feature>
<dbReference type="PROSITE" id="PS50928">
    <property type="entry name" value="ABC_TM1"/>
    <property type="match status" value="1"/>
</dbReference>
<protein>
    <submittedName>
        <fullName evidence="9">Sugar ABC transporter permease</fullName>
    </submittedName>
</protein>
<reference evidence="9 10" key="1">
    <citation type="submission" date="2024-04" db="EMBL/GenBank/DDBJ databases">
        <title>Polymorphospora sp. isolated from Baiyangdian Lake in Xiong'an New Area.</title>
        <authorList>
            <person name="Zhang X."/>
            <person name="Liu J."/>
        </authorList>
    </citation>
    <scope>NUCLEOTIDE SEQUENCE [LARGE SCALE GENOMIC DNA]</scope>
    <source>
        <strain evidence="9 10">2-325</strain>
    </source>
</reference>
<dbReference type="CDD" id="cd06261">
    <property type="entry name" value="TM_PBP2"/>
    <property type="match status" value="1"/>
</dbReference>
<feature type="transmembrane region" description="Helical" evidence="7">
    <location>
        <begin position="12"/>
        <end position="34"/>
    </location>
</feature>
<feature type="domain" description="ABC transmembrane type-1" evidence="8">
    <location>
        <begin position="129"/>
        <end position="346"/>
    </location>
</feature>
<dbReference type="Pfam" id="PF00528">
    <property type="entry name" value="BPD_transp_1"/>
    <property type="match status" value="1"/>
</dbReference>
<evidence type="ECO:0000313" key="9">
    <source>
        <dbReference type="EMBL" id="MFB6393628.1"/>
    </source>
</evidence>
<feature type="transmembrane region" description="Helical" evidence="7">
    <location>
        <begin position="274"/>
        <end position="293"/>
    </location>
</feature>
<keyword evidence="4 7" id="KW-0812">Transmembrane</keyword>
<dbReference type="SUPFAM" id="SSF161098">
    <property type="entry name" value="MetI-like"/>
    <property type="match status" value="1"/>
</dbReference>
<evidence type="ECO:0000259" key="8">
    <source>
        <dbReference type="PROSITE" id="PS50928"/>
    </source>
</evidence>
<evidence type="ECO:0000256" key="7">
    <source>
        <dbReference type="RuleBase" id="RU363032"/>
    </source>
</evidence>
<keyword evidence="3" id="KW-1003">Cell membrane</keyword>
<gene>
    <name evidence="9" type="ORF">AAFH96_10980</name>
</gene>